<dbReference type="STRING" id="446470.Snas_0795"/>
<accession>D3Q802</accession>
<dbReference type="KEGG" id="sna:Snas_0795"/>
<dbReference type="PANTHER" id="PTHR37938">
    <property type="entry name" value="BLL0215 PROTEIN"/>
    <property type="match status" value="1"/>
</dbReference>
<evidence type="ECO:0000313" key="3">
    <source>
        <dbReference type="EMBL" id="ADD40507.1"/>
    </source>
</evidence>
<dbReference type="Proteomes" id="UP000000844">
    <property type="component" value="Chromosome"/>
</dbReference>
<dbReference type="OrthoDB" id="4350422at2"/>
<dbReference type="EMBL" id="CP001778">
    <property type="protein sequence ID" value="ADD40507.1"/>
    <property type="molecule type" value="Genomic_DNA"/>
</dbReference>
<sequence>MGFPDNLLAEDEEVVLHMHPHWKELIGPVFWFIVFALVAVFGYTAIPDDWGSWVPIARWIIVALAVIAIIWLSITPWVVWGTSHYVFTTHRLLLRTGLLTRKGRDIPYARVNDVSFEQGVIQRMFRLGTLMVQSASEQGAVVFKDMPKVEMVQSTLYKLVEEDRNRRTGVDDGGV</sequence>
<keyword evidence="1" id="KW-1133">Transmembrane helix</keyword>
<dbReference type="eggNOG" id="COG3402">
    <property type="taxonomic scope" value="Bacteria"/>
</dbReference>
<name>D3Q802_STANL</name>
<feature type="transmembrane region" description="Helical" evidence="1">
    <location>
        <begin position="58"/>
        <end position="80"/>
    </location>
</feature>
<dbReference type="PANTHER" id="PTHR37938:SF1">
    <property type="entry name" value="BLL0215 PROTEIN"/>
    <property type="match status" value="1"/>
</dbReference>
<keyword evidence="1" id="KW-0472">Membrane</keyword>
<feature type="domain" description="YdbS-like PH" evidence="2">
    <location>
        <begin position="82"/>
        <end position="155"/>
    </location>
</feature>
<proteinExistence type="predicted"/>
<reference evidence="3 4" key="1">
    <citation type="journal article" date="2009" name="Stand. Genomic Sci.">
        <title>Complete genome sequence of Stackebrandtia nassauensis type strain (LLR-40K-21).</title>
        <authorList>
            <person name="Munk C."/>
            <person name="Lapidus A."/>
            <person name="Copeland A."/>
            <person name="Jando M."/>
            <person name="Mayilraj S."/>
            <person name="Glavina Del Rio T."/>
            <person name="Nolan M."/>
            <person name="Chen F."/>
            <person name="Lucas S."/>
            <person name="Tice H."/>
            <person name="Cheng J.F."/>
            <person name="Han C."/>
            <person name="Detter J.C."/>
            <person name="Bruce D."/>
            <person name="Goodwin L."/>
            <person name="Chain P."/>
            <person name="Pitluck S."/>
            <person name="Goker M."/>
            <person name="Ovchinikova G."/>
            <person name="Pati A."/>
            <person name="Ivanova N."/>
            <person name="Mavromatis K."/>
            <person name="Chen A."/>
            <person name="Palaniappan K."/>
            <person name="Land M."/>
            <person name="Hauser L."/>
            <person name="Chang Y.J."/>
            <person name="Jeffries C.D."/>
            <person name="Bristow J."/>
            <person name="Eisen J.A."/>
            <person name="Markowitz V."/>
            <person name="Hugenholtz P."/>
            <person name="Kyrpides N.C."/>
            <person name="Klenk H.P."/>
        </authorList>
    </citation>
    <scope>NUCLEOTIDE SEQUENCE [LARGE SCALE GENOMIC DNA]</scope>
    <source>
        <strain evidence="4">DSM 44728 / CIP 108903 / NRRL B-16338 / NBRC 102104 / LLR-40K-21</strain>
    </source>
</reference>
<dbReference type="Pfam" id="PF03703">
    <property type="entry name" value="bPH_2"/>
    <property type="match status" value="1"/>
</dbReference>
<gene>
    <name evidence="3" type="ordered locus">Snas_0795</name>
</gene>
<evidence type="ECO:0000259" key="2">
    <source>
        <dbReference type="Pfam" id="PF03703"/>
    </source>
</evidence>
<keyword evidence="4" id="KW-1185">Reference proteome</keyword>
<dbReference type="InterPro" id="IPR005182">
    <property type="entry name" value="YdbS-like_PH"/>
</dbReference>
<dbReference type="HOGENOM" id="CLU_111473_0_0_11"/>
<feature type="transmembrane region" description="Helical" evidence="1">
    <location>
        <begin position="25"/>
        <end position="46"/>
    </location>
</feature>
<organism evidence="3 4">
    <name type="scientific">Stackebrandtia nassauensis (strain DSM 44728 / CIP 108903 / NRRL B-16338 / NBRC 102104 / LLR-40K-21)</name>
    <dbReference type="NCBI Taxonomy" id="446470"/>
    <lineage>
        <taxon>Bacteria</taxon>
        <taxon>Bacillati</taxon>
        <taxon>Actinomycetota</taxon>
        <taxon>Actinomycetes</taxon>
        <taxon>Glycomycetales</taxon>
        <taxon>Glycomycetaceae</taxon>
        <taxon>Stackebrandtia</taxon>
    </lineage>
</organism>
<dbReference type="RefSeq" id="WP_013016078.1">
    <property type="nucleotide sequence ID" value="NC_013947.1"/>
</dbReference>
<evidence type="ECO:0000256" key="1">
    <source>
        <dbReference type="SAM" id="Phobius"/>
    </source>
</evidence>
<protein>
    <submittedName>
        <fullName evidence="3">Membrane-flanked domain protein</fullName>
    </submittedName>
</protein>
<dbReference type="AlphaFoldDB" id="D3Q802"/>
<evidence type="ECO:0000313" key="4">
    <source>
        <dbReference type="Proteomes" id="UP000000844"/>
    </source>
</evidence>
<keyword evidence="1" id="KW-0812">Transmembrane</keyword>